<dbReference type="AlphaFoldDB" id="A0A3B0VFY1"/>
<keyword evidence="1" id="KW-1133">Transmembrane helix</keyword>
<feature type="transmembrane region" description="Helical" evidence="1">
    <location>
        <begin position="197"/>
        <end position="214"/>
    </location>
</feature>
<feature type="transmembrane region" description="Helical" evidence="1">
    <location>
        <begin position="268"/>
        <end position="295"/>
    </location>
</feature>
<feature type="transmembrane region" description="Helical" evidence="1">
    <location>
        <begin position="12"/>
        <end position="34"/>
    </location>
</feature>
<proteinExistence type="predicted"/>
<organism evidence="2">
    <name type="scientific">hydrothermal vent metagenome</name>
    <dbReference type="NCBI Taxonomy" id="652676"/>
    <lineage>
        <taxon>unclassified sequences</taxon>
        <taxon>metagenomes</taxon>
        <taxon>ecological metagenomes</taxon>
    </lineage>
</organism>
<feature type="transmembrane region" description="Helical" evidence="1">
    <location>
        <begin position="331"/>
        <end position="351"/>
    </location>
</feature>
<reference evidence="2" key="1">
    <citation type="submission" date="2018-06" db="EMBL/GenBank/DDBJ databases">
        <authorList>
            <person name="Zhirakovskaya E."/>
        </authorList>
    </citation>
    <scope>NUCLEOTIDE SEQUENCE</scope>
</reference>
<name>A0A3B0VFY1_9ZZZZ</name>
<keyword evidence="1" id="KW-0472">Membrane</keyword>
<feature type="transmembrane region" description="Helical" evidence="1">
    <location>
        <begin position="96"/>
        <end position="118"/>
    </location>
</feature>
<gene>
    <name evidence="2" type="ORF">MNBD_CHLOROFLEXI01-1262</name>
</gene>
<feature type="transmembrane region" description="Helical" evidence="1">
    <location>
        <begin position="221"/>
        <end position="243"/>
    </location>
</feature>
<feature type="transmembrane region" description="Helical" evidence="1">
    <location>
        <begin position="147"/>
        <end position="165"/>
    </location>
</feature>
<accession>A0A3B0VFY1</accession>
<feature type="transmembrane region" description="Helical" evidence="1">
    <location>
        <begin position="389"/>
        <end position="408"/>
    </location>
</feature>
<protein>
    <recommendedName>
        <fullName evidence="3">Glycosyltransferase RgtA/B/C/D-like domain-containing protein</fullName>
    </recommendedName>
</protein>
<sequence>MFKTKSFHPSFWTKIIILLILNMVVFSTIIMITADNLQVQYIPDDAYYYLTLARNFSSLDLWTFDSGISVTSGFHPLFAYLLSGGYSLLQLNASNFVILGIILSLLFACASVVTMLFWGFKHKNSLFLIFLALIISSQNFVYNTVSVTEWSLTVLISSIYYVWFFTKYEHEIIKTTDFLVLFVLGLLGSIARADFGLFPFSIMAATLIISLIIITTKRQVFFAFAGLSGTITGVLLLLGHNYIFTNEFLQSSAKMKAYWAQLSLPNYYAAPLLVGNIIGLAGLLLLAILIAIAVLPKFINKQNGRSNPNNDTNQPHHKQNKAFDDDKKQSFFIMIIAAGVCILGYTLVYARNGAIQPWYTGNLILPVLMLIFGVSDYIIGSLHEKSKTLFSLLSLIAILFNISNIYPINENDSPWPHQKIMLNVGNYLNKNTLNARVGAWNAGIIGYYEGGNIINLDGLVNNDIFSYAVDNRLPAYLESRDITYIVDFENMITSQYRRIRGGYDDEEFLATLKPHMVFDEGIYQWNYLTLYYIEIE</sequence>
<feature type="transmembrane region" description="Helical" evidence="1">
    <location>
        <begin position="172"/>
        <end position="191"/>
    </location>
</feature>
<keyword evidence="1" id="KW-0812">Transmembrane</keyword>
<dbReference type="EMBL" id="UOEU01000114">
    <property type="protein sequence ID" value="VAW30936.1"/>
    <property type="molecule type" value="Genomic_DNA"/>
</dbReference>
<feature type="transmembrane region" description="Helical" evidence="1">
    <location>
        <begin position="363"/>
        <end position="382"/>
    </location>
</feature>
<evidence type="ECO:0000313" key="2">
    <source>
        <dbReference type="EMBL" id="VAW30936.1"/>
    </source>
</evidence>
<evidence type="ECO:0000256" key="1">
    <source>
        <dbReference type="SAM" id="Phobius"/>
    </source>
</evidence>
<evidence type="ECO:0008006" key="3">
    <source>
        <dbReference type="Google" id="ProtNLM"/>
    </source>
</evidence>